<reference evidence="2" key="1">
    <citation type="journal article" date="2012" name="Science">
        <title>The Paleozoic origin of enzymatic lignin decomposition reconstructed from 31 fungal genomes.</title>
        <authorList>
            <person name="Floudas D."/>
            <person name="Binder M."/>
            <person name="Riley R."/>
            <person name="Barry K."/>
            <person name="Blanchette R.A."/>
            <person name="Henrissat B."/>
            <person name="Martinez A.T."/>
            <person name="Otillar R."/>
            <person name="Spatafora J.W."/>
            <person name="Yadav J.S."/>
            <person name="Aerts A."/>
            <person name="Benoit I."/>
            <person name="Boyd A."/>
            <person name="Carlson A."/>
            <person name="Copeland A."/>
            <person name="Coutinho P.M."/>
            <person name="de Vries R.P."/>
            <person name="Ferreira P."/>
            <person name="Findley K."/>
            <person name="Foster B."/>
            <person name="Gaskell J."/>
            <person name="Glotzer D."/>
            <person name="Gorecki P."/>
            <person name="Heitman J."/>
            <person name="Hesse C."/>
            <person name="Hori C."/>
            <person name="Igarashi K."/>
            <person name="Jurgens J.A."/>
            <person name="Kallen N."/>
            <person name="Kersten P."/>
            <person name="Kohler A."/>
            <person name="Kuees U."/>
            <person name="Kumar T.K.A."/>
            <person name="Kuo A."/>
            <person name="LaButti K."/>
            <person name="Larrondo L.F."/>
            <person name="Lindquist E."/>
            <person name="Ling A."/>
            <person name="Lombard V."/>
            <person name="Lucas S."/>
            <person name="Lundell T."/>
            <person name="Martin R."/>
            <person name="McLaughlin D.J."/>
            <person name="Morgenstern I."/>
            <person name="Morin E."/>
            <person name="Murat C."/>
            <person name="Nagy L.G."/>
            <person name="Nolan M."/>
            <person name="Ohm R.A."/>
            <person name="Patyshakuliyeva A."/>
            <person name="Rokas A."/>
            <person name="Ruiz-Duenas F.J."/>
            <person name="Sabat G."/>
            <person name="Salamov A."/>
            <person name="Samejima M."/>
            <person name="Schmutz J."/>
            <person name="Slot J.C."/>
            <person name="St John F."/>
            <person name="Stenlid J."/>
            <person name="Sun H."/>
            <person name="Sun S."/>
            <person name="Syed K."/>
            <person name="Tsang A."/>
            <person name="Wiebenga A."/>
            <person name="Young D."/>
            <person name="Pisabarro A."/>
            <person name="Eastwood D.C."/>
            <person name="Martin F."/>
            <person name="Cullen D."/>
            <person name="Grigoriev I.V."/>
            <person name="Hibbett D.S."/>
        </authorList>
    </citation>
    <scope>NUCLEOTIDE SEQUENCE [LARGE SCALE GENOMIC DNA]</scope>
    <source>
        <strain evidence="2">RWD-64-598 SS2</strain>
    </source>
</reference>
<dbReference type="InterPro" id="IPR012337">
    <property type="entry name" value="RNaseH-like_sf"/>
</dbReference>
<organism evidence="1 2">
    <name type="scientific">Coniophora puteana (strain RWD-64-598)</name>
    <name type="common">Brown rot fungus</name>
    <dbReference type="NCBI Taxonomy" id="741705"/>
    <lineage>
        <taxon>Eukaryota</taxon>
        <taxon>Fungi</taxon>
        <taxon>Dikarya</taxon>
        <taxon>Basidiomycota</taxon>
        <taxon>Agaricomycotina</taxon>
        <taxon>Agaricomycetes</taxon>
        <taxon>Agaricomycetidae</taxon>
        <taxon>Boletales</taxon>
        <taxon>Coniophorineae</taxon>
        <taxon>Coniophoraceae</taxon>
        <taxon>Coniophora</taxon>
    </lineage>
</organism>
<dbReference type="OMA" id="SITIRWI"/>
<sequence>MVKTHHVIPVPAYDLQGNHIKPRHSAVKDPSSPTPGHYLVPPIWRLARRLQTQLQDVGVVFTWLAGHRGIEGNERADEEAKNAATEGRQANGGRVLPKHLRGVLPASISALKQKMVADLKATWSQRWALAERAHRLRALGYNAVATDRHISQISALPRRQGTLLTHLRTRHIALDAFLHRIRVIDDPSCKHCTRGVDETIRHYLFECPAWEEARRRLARSAGRKAESLSYLLNSSKGVKLLMSFINSTKRFQQIYGDIDRKKYSA</sequence>
<gene>
    <name evidence="1" type="ORF">CONPUDRAFT_169130</name>
</gene>
<evidence type="ECO:0000313" key="1">
    <source>
        <dbReference type="EMBL" id="EIW75886.1"/>
    </source>
</evidence>
<dbReference type="GeneID" id="19206159"/>
<evidence type="ECO:0000313" key="2">
    <source>
        <dbReference type="Proteomes" id="UP000053558"/>
    </source>
</evidence>
<dbReference type="OrthoDB" id="3265515at2759"/>
<dbReference type="GO" id="GO:0003676">
    <property type="term" value="F:nucleic acid binding"/>
    <property type="evidence" value="ECO:0007669"/>
    <property type="project" value="InterPro"/>
</dbReference>
<dbReference type="Gene3D" id="3.30.420.10">
    <property type="entry name" value="Ribonuclease H-like superfamily/Ribonuclease H"/>
    <property type="match status" value="1"/>
</dbReference>
<dbReference type="RefSeq" id="XP_007773887.1">
    <property type="nucleotide sequence ID" value="XM_007775697.1"/>
</dbReference>
<comment type="caution">
    <text evidence="1">The sequence shown here is derived from an EMBL/GenBank/DDBJ whole genome shotgun (WGS) entry which is preliminary data.</text>
</comment>
<dbReference type="KEGG" id="cput:CONPUDRAFT_169130"/>
<dbReference type="SUPFAM" id="SSF53098">
    <property type="entry name" value="Ribonuclease H-like"/>
    <property type="match status" value="1"/>
</dbReference>
<keyword evidence="2" id="KW-1185">Reference proteome</keyword>
<name>A0A5M3MAB1_CONPW</name>
<dbReference type="Proteomes" id="UP000053558">
    <property type="component" value="Unassembled WGS sequence"/>
</dbReference>
<accession>A0A5M3MAB1</accession>
<dbReference type="AlphaFoldDB" id="A0A5M3MAB1"/>
<dbReference type="EMBL" id="JH711587">
    <property type="protein sequence ID" value="EIW75886.1"/>
    <property type="molecule type" value="Genomic_DNA"/>
</dbReference>
<dbReference type="InterPro" id="IPR036397">
    <property type="entry name" value="RNaseH_sf"/>
</dbReference>
<proteinExistence type="predicted"/>
<protein>
    <submittedName>
        <fullName evidence="1">Uncharacterized protein</fullName>
    </submittedName>
</protein>